<reference evidence="1 2" key="1">
    <citation type="submission" date="2014-04" db="EMBL/GenBank/DDBJ databases">
        <authorList>
            <consortium name="DOE Joint Genome Institute"/>
            <person name="Kuo A."/>
            <person name="Kohler A."/>
            <person name="Jargeat P."/>
            <person name="Nagy L.G."/>
            <person name="Floudas D."/>
            <person name="Copeland A."/>
            <person name="Barry K.W."/>
            <person name="Cichocki N."/>
            <person name="Veneault-Fourrey C."/>
            <person name="LaButti K."/>
            <person name="Lindquist E.A."/>
            <person name="Lipzen A."/>
            <person name="Lundell T."/>
            <person name="Morin E."/>
            <person name="Murat C."/>
            <person name="Sun H."/>
            <person name="Tunlid A."/>
            <person name="Henrissat B."/>
            <person name="Grigoriev I.V."/>
            <person name="Hibbett D.S."/>
            <person name="Martin F."/>
            <person name="Nordberg H.P."/>
            <person name="Cantor M.N."/>
            <person name="Hua S.X."/>
        </authorList>
    </citation>
    <scope>NUCLEOTIDE SEQUENCE [LARGE SCALE GENOMIC DNA]</scope>
    <source>
        <strain evidence="1 2">Ve08.2h10</strain>
    </source>
</reference>
<gene>
    <name evidence="1" type="ORF">PAXRUDRAFT_36699</name>
</gene>
<sequence length="100" mass="11425">MLIQLTDGQTAFVRLISMFACKIDNIGPLQLALVQPYMADFKLTCIKAIHRSVSISIPVESIIRGALLYPDPENHDEFLVVDHVDRDIFLCMRDWKHAQN</sequence>
<dbReference type="EMBL" id="KN826707">
    <property type="protein sequence ID" value="KIK78105.1"/>
    <property type="molecule type" value="Genomic_DNA"/>
</dbReference>
<accession>A0A0D0DJ03</accession>
<dbReference type="HOGENOM" id="CLU_132233_1_0_1"/>
<dbReference type="AlphaFoldDB" id="A0A0D0DJ03"/>
<name>A0A0D0DJ03_9AGAM</name>
<evidence type="ECO:0000313" key="2">
    <source>
        <dbReference type="Proteomes" id="UP000054538"/>
    </source>
</evidence>
<dbReference type="Proteomes" id="UP000054538">
    <property type="component" value="Unassembled WGS sequence"/>
</dbReference>
<dbReference type="InParanoid" id="A0A0D0DJ03"/>
<dbReference type="OrthoDB" id="3239511at2759"/>
<organism evidence="1 2">
    <name type="scientific">Paxillus rubicundulus Ve08.2h10</name>
    <dbReference type="NCBI Taxonomy" id="930991"/>
    <lineage>
        <taxon>Eukaryota</taxon>
        <taxon>Fungi</taxon>
        <taxon>Dikarya</taxon>
        <taxon>Basidiomycota</taxon>
        <taxon>Agaricomycotina</taxon>
        <taxon>Agaricomycetes</taxon>
        <taxon>Agaricomycetidae</taxon>
        <taxon>Boletales</taxon>
        <taxon>Paxilineae</taxon>
        <taxon>Paxillaceae</taxon>
        <taxon>Paxillus</taxon>
    </lineage>
</organism>
<reference evidence="2" key="2">
    <citation type="submission" date="2015-01" db="EMBL/GenBank/DDBJ databases">
        <title>Evolutionary Origins and Diversification of the Mycorrhizal Mutualists.</title>
        <authorList>
            <consortium name="DOE Joint Genome Institute"/>
            <consortium name="Mycorrhizal Genomics Consortium"/>
            <person name="Kohler A."/>
            <person name="Kuo A."/>
            <person name="Nagy L.G."/>
            <person name="Floudas D."/>
            <person name="Copeland A."/>
            <person name="Barry K.W."/>
            <person name="Cichocki N."/>
            <person name="Veneault-Fourrey C."/>
            <person name="LaButti K."/>
            <person name="Lindquist E.A."/>
            <person name="Lipzen A."/>
            <person name="Lundell T."/>
            <person name="Morin E."/>
            <person name="Murat C."/>
            <person name="Riley R."/>
            <person name="Ohm R."/>
            <person name="Sun H."/>
            <person name="Tunlid A."/>
            <person name="Henrissat B."/>
            <person name="Grigoriev I.V."/>
            <person name="Hibbett D.S."/>
            <person name="Martin F."/>
        </authorList>
    </citation>
    <scope>NUCLEOTIDE SEQUENCE [LARGE SCALE GENOMIC DNA]</scope>
    <source>
        <strain evidence="2">Ve08.2h10</strain>
    </source>
</reference>
<proteinExistence type="predicted"/>
<evidence type="ECO:0000313" key="1">
    <source>
        <dbReference type="EMBL" id="KIK78105.1"/>
    </source>
</evidence>
<keyword evidence="2" id="KW-1185">Reference proteome</keyword>
<protein>
    <submittedName>
        <fullName evidence="1">Uncharacterized protein</fullName>
    </submittedName>
</protein>